<keyword evidence="2" id="KW-1185">Reference proteome</keyword>
<organism evidence="1 2">
    <name type="scientific">Erwinia mallotivora</name>
    <dbReference type="NCBI Taxonomy" id="69222"/>
    <lineage>
        <taxon>Bacteria</taxon>
        <taxon>Pseudomonadati</taxon>
        <taxon>Pseudomonadota</taxon>
        <taxon>Gammaproteobacteria</taxon>
        <taxon>Enterobacterales</taxon>
        <taxon>Erwiniaceae</taxon>
        <taxon>Erwinia</taxon>
    </lineage>
</organism>
<proteinExistence type="predicted"/>
<gene>
    <name evidence="1" type="ORF">BG55_03825</name>
</gene>
<dbReference type="EMBL" id="JFHN01000023">
    <property type="protein sequence ID" value="EXU76760.1"/>
    <property type="molecule type" value="Genomic_DNA"/>
</dbReference>
<comment type="caution">
    <text evidence="1">The sequence shown here is derived from an EMBL/GenBank/DDBJ whole genome shotgun (WGS) entry which is preliminary data.</text>
</comment>
<accession>A0A014NSC5</accession>
<evidence type="ECO:0000313" key="1">
    <source>
        <dbReference type="EMBL" id="EXU76760.1"/>
    </source>
</evidence>
<dbReference type="RefSeq" id="WP_235192707.1">
    <property type="nucleotide sequence ID" value="NZ_JFHN01000023.1"/>
</dbReference>
<dbReference type="Proteomes" id="UP000019918">
    <property type="component" value="Unassembled WGS sequence"/>
</dbReference>
<evidence type="ECO:0000313" key="2">
    <source>
        <dbReference type="Proteomes" id="UP000019918"/>
    </source>
</evidence>
<dbReference type="STRING" id="69222.BG55_03825"/>
<reference evidence="1 2" key="1">
    <citation type="submission" date="2014-02" db="EMBL/GenBank/DDBJ databases">
        <title>Draft genome of Erwinia mallotivora strain BT-MARDI, a papaya dieback pathogen.</title>
        <authorList>
            <person name="Redzuan R."/>
            <person name="Abu Bakar N."/>
            <person name="Badrun R."/>
            <person name="Mohd Raih M.F."/>
            <person name="Rozano L."/>
            <person name="Mat Amin N."/>
        </authorList>
    </citation>
    <scope>NUCLEOTIDE SEQUENCE [LARGE SCALE GENOMIC DNA]</scope>
    <source>
        <strain evidence="1 2">BT-MARDI</strain>
    </source>
</reference>
<dbReference type="AlphaFoldDB" id="A0A014NSC5"/>
<sequence length="140" mass="16094">METLNHSFMNEESFLNSASETISLPKIENLRIHCVSVRLKASELQRLNELRGITPKGEWLRMCLTDSLPVVVPEINRNAWIKLGNISLSFEKLVSLLQSKHQDSTLSRTELFVIKKQINDLRIQLLTSNYWSSLANERNA</sequence>
<protein>
    <submittedName>
        <fullName evidence="1">Uncharacterized protein</fullName>
    </submittedName>
</protein>
<name>A0A014NSC5_9GAMM</name>